<accession>A0A0F9RS06</accession>
<evidence type="ECO:0000313" key="1">
    <source>
        <dbReference type="EMBL" id="KKN20108.1"/>
    </source>
</evidence>
<reference evidence="1" key="1">
    <citation type="journal article" date="2015" name="Nature">
        <title>Complex archaea that bridge the gap between prokaryotes and eukaryotes.</title>
        <authorList>
            <person name="Spang A."/>
            <person name="Saw J.H."/>
            <person name="Jorgensen S.L."/>
            <person name="Zaremba-Niedzwiedzka K."/>
            <person name="Martijn J."/>
            <person name="Lind A.E."/>
            <person name="van Eijk R."/>
            <person name="Schleper C."/>
            <person name="Guy L."/>
            <person name="Ettema T.J."/>
        </authorList>
    </citation>
    <scope>NUCLEOTIDE SEQUENCE</scope>
</reference>
<gene>
    <name evidence="1" type="ORF">LCGC14_0938910</name>
</gene>
<name>A0A0F9RS06_9ZZZZ</name>
<sequence>MRVAILSSWSHLKEYAGQSNYHLTLAHLYKIPEYAEFYHERFTQGDWVILDNGANEGVDITDQELAHMALQVGVNEVVAPDQPRDGEESTERTLKFIATYGNMLRDRGKHIMGVPQGKSVRQWLHNFQLIAPLVDTIGVSKKIEELNGDRVCLVRMIESSSLHKPIHLLGADRILWWIAKYTMPRIRGVDTQKPFAAGLSGIELDNSTDKEEFKSVDLAKVAIVPSDHGEQHLRINRNILRYRKWAGDTTV</sequence>
<comment type="caution">
    <text evidence="1">The sequence shown here is derived from an EMBL/GenBank/DDBJ whole genome shotgun (WGS) entry which is preliminary data.</text>
</comment>
<dbReference type="AlphaFoldDB" id="A0A0F9RS06"/>
<organism evidence="1">
    <name type="scientific">marine sediment metagenome</name>
    <dbReference type="NCBI Taxonomy" id="412755"/>
    <lineage>
        <taxon>unclassified sequences</taxon>
        <taxon>metagenomes</taxon>
        <taxon>ecological metagenomes</taxon>
    </lineage>
</organism>
<proteinExistence type="predicted"/>
<protein>
    <submittedName>
        <fullName evidence="1">Uncharacterized protein</fullName>
    </submittedName>
</protein>
<dbReference type="EMBL" id="LAZR01003271">
    <property type="protein sequence ID" value="KKN20108.1"/>
    <property type="molecule type" value="Genomic_DNA"/>
</dbReference>